<accession>A0A3S0J5P5</accession>
<reference evidence="1 2" key="1">
    <citation type="submission" date="2018-12" db="EMBL/GenBank/DDBJ databases">
        <authorList>
            <person name="Yu L."/>
        </authorList>
    </citation>
    <scope>NUCLEOTIDE SEQUENCE [LARGE SCALE GENOMIC DNA]</scope>
    <source>
        <strain evidence="1 2">S5H2222</strain>
    </source>
</reference>
<comment type="caution">
    <text evidence="1">The sequence shown here is derived from an EMBL/GenBank/DDBJ whole genome shotgun (WGS) entry which is preliminary data.</text>
</comment>
<organism evidence="1 2">
    <name type="scientific">Lysinibacillus telephonicus</name>
    <dbReference type="NCBI Taxonomy" id="1714840"/>
    <lineage>
        <taxon>Bacteria</taxon>
        <taxon>Bacillati</taxon>
        <taxon>Bacillota</taxon>
        <taxon>Bacilli</taxon>
        <taxon>Bacillales</taxon>
        <taxon>Bacillaceae</taxon>
        <taxon>Lysinibacillus</taxon>
    </lineage>
</organism>
<gene>
    <name evidence="1" type="ORF">EKG35_02245</name>
</gene>
<dbReference type="EMBL" id="RXNR01000004">
    <property type="protein sequence ID" value="RTQ95821.1"/>
    <property type="molecule type" value="Genomic_DNA"/>
</dbReference>
<name>A0A3S0J5P5_9BACI</name>
<sequence>MSKESVNYKIQGSVVVKRSSAVSGRKLGKVDKINKHGGWIIRDAKTGTFRESMTDNINSIDRILIESEKIMPRPQNRRK</sequence>
<dbReference type="Proteomes" id="UP000276349">
    <property type="component" value="Unassembled WGS sequence"/>
</dbReference>
<dbReference type="AlphaFoldDB" id="A0A3S0J5P5"/>
<proteinExistence type="predicted"/>
<protein>
    <submittedName>
        <fullName evidence="1">Uncharacterized protein</fullName>
    </submittedName>
</protein>
<evidence type="ECO:0000313" key="2">
    <source>
        <dbReference type="Proteomes" id="UP000276349"/>
    </source>
</evidence>
<dbReference type="OrthoDB" id="9880261at2"/>
<keyword evidence="2" id="KW-1185">Reference proteome</keyword>
<evidence type="ECO:0000313" key="1">
    <source>
        <dbReference type="EMBL" id="RTQ95821.1"/>
    </source>
</evidence>
<dbReference type="RefSeq" id="WP_126292689.1">
    <property type="nucleotide sequence ID" value="NZ_CP155468.1"/>
</dbReference>